<evidence type="ECO:0000313" key="4">
    <source>
        <dbReference type="EMBL" id="NYD91092.1"/>
    </source>
</evidence>
<comment type="caution">
    <text evidence="4">The sequence shown here is derived from an EMBL/GenBank/DDBJ whole genome shotgun (WGS) entry which is preliminary data.</text>
</comment>
<dbReference type="AlphaFoldDB" id="A0A7Y9FQ46"/>
<reference evidence="4 5" key="2">
    <citation type="submission" date="2020-08" db="EMBL/GenBank/DDBJ databases">
        <title>The Agave Microbiome: Exploring the role of microbial communities in plant adaptations to desert environments.</title>
        <authorList>
            <person name="Partida-Martinez L.P."/>
        </authorList>
    </citation>
    <scope>NUCLEOTIDE SEQUENCE [LARGE SCALE GENOMIC DNA]</scope>
    <source>
        <strain evidence="4 5">AS2.3</strain>
    </source>
</reference>
<protein>
    <submittedName>
        <fullName evidence="4">Transcriptional regulator with XRE-family HTH domain</fullName>
    </submittedName>
</protein>
<organism evidence="4 5">
    <name type="scientific">Sphingomonas melonis</name>
    <dbReference type="NCBI Taxonomy" id="152682"/>
    <lineage>
        <taxon>Bacteria</taxon>
        <taxon>Pseudomonadati</taxon>
        <taxon>Pseudomonadota</taxon>
        <taxon>Alphaproteobacteria</taxon>
        <taxon>Sphingomonadales</taxon>
        <taxon>Sphingomonadaceae</taxon>
        <taxon>Sphingomonas</taxon>
    </lineage>
</organism>
<dbReference type="Gene3D" id="2.60.120.10">
    <property type="entry name" value="Jelly Rolls"/>
    <property type="match status" value="1"/>
</dbReference>
<evidence type="ECO:0000259" key="3">
    <source>
        <dbReference type="PROSITE" id="PS50943"/>
    </source>
</evidence>
<dbReference type="InterPro" id="IPR050807">
    <property type="entry name" value="TransReg_Diox_bact_type"/>
</dbReference>
<dbReference type="Pfam" id="PF01381">
    <property type="entry name" value="HTH_3"/>
    <property type="match status" value="1"/>
</dbReference>
<dbReference type="PANTHER" id="PTHR46797">
    <property type="entry name" value="HTH-TYPE TRANSCRIPTIONAL REGULATOR"/>
    <property type="match status" value="1"/>
</dbReference>
<dbReference type="GO" id="GO:0005829">
    <property type="term" value="C:cytosol"/>
    <property type="evidence" value="ECO:0007669"/>
    <property type="project" value="TreeGrafter"/>
</dbReference>
<dbReference type="CDD" id="cd02209">
    <property type="entry name" value="cupin_XRE_C"/>
    <property type="match status" value="1"/>
</dbReference>
<dbReference type="PANTHER" id="PTHR46797:SF20">
    <property type="entry name" value="BLR4304 PROTEIN"/>
    <property type="match status" value="1"/>
</dbReference>
<dbReference type="Gene3D" id="1.10.260.40">
    <property type="entry name" value="lambda repressor-like DNA-binding domains"/>
    <property type="match status" value="1"/>
</dbReference>
<keyword evidence="1" id="KW-0238">DNA-binding</keyword>
<dbReference type="CDD" id="cd00093">
    <property type="entry name" value="HTH_XRE"/>
    <property type="match status" value="1"/>
</dbReference>
<dbReference type="SUPFAM" id="SSF51182">
    <property type="entry name" value="RmlC-like cupins"/>
    <property type="match status" value="1"/>
</dbReference>
<feature type="region of interest" description="Disordered" evidence="2">
    <location>
        <begin position="197"/>
        <end position="217"/>
    </location>
</feature>
<dbReference type="SMART" id="SM00530">
    <property type="entry name" value="HTH_XRE"/>
    <property type="match status" value="1"/>
</dbReference>
<name>A0A7Y9FQ46_9SPHN</name>
<dbReference type="InterPro" id="IPR001387">
    <property type="entry name" value="Cro/C1-type_HTH"/>
</dbReference>
<dbReference type="GO" id="GO:0003677">
    <property type="term" value="F:DNA binding"/>
    <property type="evidence" value="ECO:0007669"/>
    <property type="project" value="UniProtKB-KW"/>
</dbReference>
<evidence type="ECO:0000256" key="2">
    <source>
        <dbReference type="SAM" id="MobiDB-lite"/>
    </source>
</evidence>
<dbReference type="SUPFAM" id="SSF47413">
    <property type="entry name" value="lambda repressor-like DNA-binding domains"/>
    <property type="match status" value="1"/>
</dbReference>
<gene>
    <name evidence="4" type="ORF">HD841_002899</name>
</gene>
<dbReference type="GO" id="GO:0003700">
    <property type="term" value="F:DNA-binding transcription factor activity"/>
    <property type="evidence" value="ECO:0007669"/>
    <property type="project" value="TreeGrafter"/>
</dbReference>
<accession>A0A7Y9FQ46</accession>
<dbReference type="Proteomes" id="UP000517753">
    <property type="component" value="Unassembled WGS sequence"/>
</dbReference>
<keyword evidence="5" id="KW-1185">Reference proteome</keyword>
<dbReference type="Pfam" id="PF07883">
    <property type="entry name" value="Cupin_2"/>
    <property type="match status" value="1"/>
</dbReference>
<dbReference type="PROSITE" id="PS50943">
    <property type="entry name" value="HTH_CROC1"/>
    <property type="match status" value="1"/>
</dbReference>
<dbReference type="InterPro" id="IPR011051">
    <property type="entry name" value="RmlC_Cupin_sf"/>
</dbReference>
<sequence>MTGSDKPTLGAALRAIRKERGWSLAQASKETGLAVSTLSKIENGQRSLTYDKLIQLASSLQVDIARLFTEGGTFDYGSMPTLLGRRSVQRSSSGFIIEAGVYSYRYLAEDLVAKRFSPIIMELHARSLNEFTGLLRHPGEEFAYVLEGMVEVRTDLYAPLRLAVGESTYFDSHVGHVYLNAGPGPARILIIASSEQAGDDPLEQPTAQEAKVKLVDT</sequence>
<dbReference type="InterPro" id="IPR010982">
    <property type="entry name" value="Lambda_DNA-bd_dom_sf"/>
</dbReference>
<dbReference type="InterPro" id="IPR014710">
    <property type="entry name" value="RmlC-like_jellyroll"/>
</dbReference>
<evidence type="ECO:0000313" key="5">
    <source>
        <dbReference type="Proteomes" id="UP000517753"/>
    </source>
</evidence>
<reference evidence="4 5" key="1">
    <citation type="submission" date="2020-07" db="EMBL/GenBank/DDBJ databases">
        <authorList>
            <person name="Partida-Martinez L."/>
            <person name="Huntemann M."/>
            <person name="Clum A."/>
            <person name="Wang J."/>
            <person name="Palaniappan K."/>
            <person name="Ritter S."/>
            <person name="Chen I.-M."/>
            <person name="Stamatis D."/>
            <person name="Reddy T."/>
            <person name="O'Malley R."/>
            <person name="Daum C."/>
            <person name="Shapiro N."/>
            <person name="Ivanova N."/>
            <person name="Kyrpides N."/>
            <person name="Woyke T."/>
        </authorList>
    </citation>
    <scope>NUCLEOTIDE SEQUENCE [LARGE SCALE GENOMIC DNA]</scope>
    <source>
        <strain evidence="4 5">AS2.3</strain>
    </source>
</reference>
<dbReference type="EMBL" id="JACCBY010000004">
    <property type="protein sequence ID" value="NYD91092.1"/>
    <property type="molecule type" value="Genomic_DNA"/>
</dbReference>
<feature type="domain" description="HTH cro/C1-type" evidence="3">
    <location>
        <begin position="13"/>
        <end position="67"/>
    </location>
</feature>
<dbReference type="RefSeq" id="WP_179509535.1">
    <property type="nucleotide sequence ID" value="NZ_JACCBY010000004.1"/>
</dbReference>
<proteinExistence type="predicted"/>
<dbReference type="InterPro" id="IPR013096">
    <property type="entry name" value="Cupin_2"/>
</dbReference>
<evidence type="ECO:0000256" key="1">
    <source>
        <dbReference type="ARBA" id="ARBA00023125"/>
    </source>
</evidence>